<protein>
    <recommendedName>
        <fullName evidence="3">H/ACA ribonucleoprotein complex non-core subunit NAF1</fullName>
    </recommendedName>
</protein>
<keyword evidence="7" id="KW-0694">RNA-binding</keyword>
<keyword evidence="4" id="KW-0690">Ribosome biogenesis</keyword>
<reference evidence="10 11" key="1">
    <citation type="journal article" date="2010" name="Nat. Biotechnol.">
        <title>Genome sequence of the model mushroom Schizophyllum commune.</title>
        <authorList>
            <person name="Ohm R.A."/>
            <person name="de Jong J.F."/>
            <person name="Lugones L.G."/>
            <person name="Aerts A."/>
            <person name="Kothe E."/>
            <person name="Stajich J.E."/>
            <person name="de Vries R.P."/>
            <person name="Record E."/>
            <person name="Levasseur A."/>
            <person name="Baker S.E."/>
            <person name="Bartholomew K.A."/>
            <person name="Coutinho P.M."/>
            <person name="Erdmann S."/>
            <person name="Fowler T.J."/>
            <person name="Gathman A.C."/>
            <person name="Lombard V."/>
            <person name="Henrissat B."/>
            <person name="Knabe N."/>
            <person name="Kuees U."/>
            <person name="Lilly W.W."/>
            <person name="Lindquist E."/>
            <person name="Lucas S."/>
            <person name="Magnuson J.K."/>
            <person name="Piumi F."/>
            <person name="Raudaskoski M."/>
            <person name="Salamov A."/>
            <person name="Schmutz J."/>
            <person name="Schwarze F.W.M.R."/>
            <person name="vanKuyk P.A."/>
            <person name="Horton J.S."/>
            <person name="Grigoriev I.V."/>
            <person name="Woesten H.A.B."/>
        </authorList>
    </citation>
    <scope>NUCLEOTIDE SEQUENCE [LARGE SCALE GENOMIC DNA]</scope>
    <source>
        <strain evidence="11">H4-8 / FGSC 9210</strain>
    </source>
</reference>
<feature type="compositionally biased region" description="Acidic residues" evidence="9">
    <location>
        <begin position="101"/>
        <end position="110"/>
    </location>
</feature>
<dbReference type="GO" id="GO:0005634">
    <property type="term" value="C:nucleus"/>
    <property type="evidence" value="ECO:0007669"/>
    <property type="project" value="UniProtKB-SubCell"/>
</dbReference>
<evidence type="ECO:0000313" key="11">
    <source>
        <dbReference type="Proteomes" id="UP000007431"/>
    </source>
</evidence>
<dbReference type="HOGENOM" id="CLU_022331_0_0_1"/>
<dbReference type="SUPFAM" id="SSF50447">
    <property type="entry name" value="Translation proteins"/>
    <property type="match status" value="1"/>
</dbReference>
<sequence>MEFAVPSTVPQDLQLIQDIVGDMPEAKAADSAPVAKAEHQEDSIESSGSEDEGEKAEKSVVAEPKPDAPDDSTSDSDSDSDSDTSSEDDAQIRVPIKVEPNDDDELDEEGGPTAGPGSYLTTKNEVVEADILIPSISAVEPDEQLEKVGQIMNVLEDVAIVRGIPGGPFSGVDRALDADTLLVFEDRSVFGHVYETFGPTALPMYQVKFNSKYPLDPERVRVDREVFHVPQRSRFISISQIKAYKGSDASNMHDEEPGEDEVEFSDDEAEAAFKAAKKKKRRASSRDPSVGPSRYGTPSSRMGTPAPSMIRDQDLADDATWGEPLYTDPYEDARASTSRTASLSYDDAYADYVPAQAEEVSRPSASPAPSSSGRSEADALRPAYMPRRGRGRGRGAGGPPSAVRGGWSGAQQAYSAHDSLQGGYSNPAAFTPGMAGAYANGWNPAASPMQQSAMHAQPMQGQAMYGAPFVQPHINPMFFAGMGAGLPPQPFPQQNNGYAYNAAGGAYNGGFNQGQASYGAFGQHQQQQPQQQNPPQNWADQWSVPMNGTPQGGGGQS</sequence>
<evidence type="ECO:0000313" key="10">
    <source>
        <dbReference type="EMBL" id="EFJ03853.1"/>
    </source>
</evidence>
<dbReference type="PANTHER" id="PTHR31633:SF1">
    <property type="entry name" value="H_ACA RIBONUCLEOPROTEIN COMPLEX NON-CORE SUBUNIT NAF1"/>
    <property type="match status" value="1"/>
</dbReference>
<keyword evidence="5" id="KW-0698">rRNA processing</keyword>
<dbReference type="OMA" id="EWDQDRR"/>
<dbReference type="Gene3D" id="2.40.10.230">
    <property type="entry name" value="Probable tRNA pseudouridine synthase domain"/>
    <property type="match status" value="1"/>
</dbReference>
<dbReference type="InterPro" id="IPR038664">
    <property type="entry name" value="Gar1/Naf1_Cbf5-bd_sf"/>
</dbReference>
<gene>
    <name evidence="10" type="ORF">SCHCODRAFT_104206</name>
</gene>
<evidence type="ECO:0000256" key="2">
    <source>
        <dbReference type="ARBA" id="ARBA00009801"/>
    </source>
</evidence>
<keyword evidence="11" id="KW-1185">Reference proteome</keyword>
<accession>D8PRP8</accession>
<evidence type="ECO:0000256" key="7">
    <source>
        <dbReference type="ARBA" id="ARBA00022884"/>
    </source>
</evidence>
<evidence type="ECO:0000256" key="1">
    <source>
        <dbReference type="ARBA" id="ARBA00004123"/>
    </source>
</evidence>
<organism evidence="11">
    <name type="scientific">Schizophyllum commune (strain H4-8 / FGSC 9210)</name>
    <name type="common">Split gill fungus</name>
    <dbReference type="NCBI Taxonomy" id="578458"/>
    <lineage>
        <taxon>Eukaryota</taxon>
        <taxon>Fungi</taxon>
        <taxon>Dikarya</taxon>
        <taxon>Basidiomycota</taxon>
        <taxon>Agaricomycotina</taxon>
        <taxon>Agaricomycetes</taxon>
        <taxon>Agaricomycetidae</taxon>
        <taxon>Agaricales</taxon>
        <taxon>Schizophyllaceae</taxon>
        <taxon>Schizophyllum</taxon>
    </lineage>
</organism>
<keyword evidence="6" id="KW-0597">Phosphoprotein</keyword>
<feature type="region of interest" description="Disordered" evidence="9">
    <location>
        <begin position="271"/>
        <end position="310"/>
    </location>
</feature>
<feature type="compositionally biased region" description="Acidic residues" evidence="9">
    <location>
        <begin position="69"/>
        <end position="89"/>
    </location>
</feature>
<dbReference type="InParanoid" id="D8PRP8"/>
<feature type="compositionally biased region" description="Low complexity" evidence="9">
    <location>
        <begin position="362"/>
        <end position="374"/>
    </location>
</feature>
<dbReference type="eggNOG" id="KOG2236">
    <property type="taxonomic scope" value="Eukaryota"/>
</dbReference>
<dbReference type="Proteomes" id="UP000007431">
    <property type="component" value="Unassembled WGS sequence"/>
</dbReference>
<dbReference type="InterPro" id="IPR009000">
    <property type="entry name" value="Transl_B-barrel_sf"/>
</dbReference>
<dbReference type="GO" id="GO:0001522">
    <property type="term" value="P:pseudouridine synthesis"/>
    <property type="evidence" value="ECO:0007669"/>
    <property type="project" value="InterPro"/>
</dbReference>
<dbReference type="InterPro" id="IPR007504">
    <property type="entry name" value="H/ACA_rnp_Gar1/Naf1"/>
</dbReference>
<feature type="region of interest" description="Disordered" evidence="9">
    <location>
        <begin position="514"/>
        <end position="557"/>
    </location>
</feature>
<comment type="subcellular location">
    <subcellularLocation>
        <location evidence="1">Nucleus</location>
    </subcellularLocation>
</comment>
<dbReference type="Pfam" id="PF04410">
    <property type="entry name" value="Gar1"/>
    <property type="match status" value="1"/>
</dbReference>
<dbReference type="GO" id="GO:0006364">
    <property type="term" value="P:rRNA processing"/>
    <property type="evidence" value="ECO:0007669"/>
    <property type="project" value="UniProtKB-KW"/>
</dbReference>
<feature type="compositionally biased region" description="Basic and acidic residues" evidence="9">
    <location>
        <begin position="55"/>
        <end position="68"/>
    </location>
</feature>
<dbReference type="VEuPathDB" id="FungiDB:SCHCODRAFT_02610760"/>
<feature type="region of interest" description="Disordered" evidence="9">
    <location>
        <begin position="356"/>
        <end position="410"/>
    </location>
</feature>
<evidence type="ECO:0000256" key="8">
    <source>
        <dbReference type="ARBA" id="ARBA00023242"/>
    </source>
</evidence>
<evidence type="ECO:0000256" key="5">
    <source>
        <dbReference type="ARBA" id="ARBA00022552"/>
    </source>
</evidence>
<keyword evidence="8" id="KW-0539">Nucleus</keyword>
<name>D8PRP8_SCHCM</name>
<proteinExistence type="inferred from homology"/>
<dbReference type="InterPro" id="IPR040309">
    <property type="entry name" value="Naf1"/>
</dbReference>
<feature type="compositionally biased region" description="Low complexity" evidence="9">
    <location>
        <begin position="523"/>
        <end position="537"/>
    </location>
</feature>
<evidence type="ECO:0000256" key="4">
    <source>
        <dbReference type="ARBA" id="ARBA00022517"/>
    </source>
</evidence>
<feature type="region of interest" description="Disordered" evidence="9">
    <location>
        <begin position="20"/>
        <end position="120"/>
    </location>
</feature>
<dbReference type="GO" id="GO:0003723">
    <property type="term" value="F:RNA binding"/>
    <property type="evidence" value="ECO:0007669"/>
    <property type="project" value="UniProtKB-KW"/>
</dbReference>
<dbReference type="GO" id="GO:0005732">
    <property type="term" value="C:sno(s)RNA-containing ribonucleoprotein complex"/>
    <property type="evidence" value="ECO:0007669"/>
    <property type="project" value="InterPro"/>
</dbReference>
<dbReference type="EMBL" id="GL377302">
    <property type="protein sequence ID" value="EFJ03853.1"/>
    <property type="molecule type" value="Genomic_DNA"/>
</dbReference>
<evidence type="ECO:0000256" key="6">
    <source>
        <dbReference type="ARBA" id="ARBA00022553"/>
    </source>
</evidence>
<evidence type="ECO:0000256" key="9">
    <source>
        <dbReference type="SAM" id="MobiDB-lite"/>
    </source>
</evidence>
<feature type="non-terminal residue" evidence="10">
    <location>
        <position position="557"/>
    </location>
</feature>
<dbReference type="GO" id="GO:0000493">
    <property type="term" value="P:box H/ACA snoRNP assembly"/>
    <property type="evidence" value="ECO:0007669"/>
    <property type="project" value="InterPro"/>
</dbReference>
<dbReference type="PANTHER" id="PTHR31633">
    <property type="entry name" value="H/ACA RIBONUCLEOPROTEIN COMPLEX NON-CORE SUBUNIT NAF1"/>
    <property type="match status" value="1"/>
</dbReference>
<dbReference type="AlphaFoldDB" id="D8PRP8"/>
<feature type="compositionally biased region" description="Polar residues" evidence="9">
    <location>
        <begin position="538"/>
        <end position="549"/>
    </location>
</feature>
<comment type="similarity">
    <text evidence="2">Belongs to the NAF1 family.</text>
</comment>
<dbReference type="STRING" id="578458.D8PRP8"/>
<evidence type="ECO:0000256" key="3">
    <source>
        <dbReference type="ARBA" id="ARBA00021438"/>
    </source>
</evidence>